<dbReference type="SUPFAM" id="SSF52317">
    <property type="entry name" value="Class I glutamine amidotransferase-like"/>
    <property type="match status" value="1"/>
</dbReference>
<dbReference type="InterPro" id="IPR044992">
    <property type="entry name" value="ChyE-like"/>
</dbReference>
<evidence type="ECO:0000259" key="1">
    <source>
        <dbReference type="Pfam" id="PF00117"/>
    </source>
</evidence>
<dbReference type="GO" id="GO:0005634">
    <property type="term" value="C:nucleus"/>
    <property type="evidence" value="ECO:0007669"/>
    <property type="project" value="TreeGrafter"/>
</dbReference>
<dbReference type="OrthoDB" id="92161at2759"/>
<comment type="caution">
    <text evidence="2">The sequence shown here is derived from an EMBL/GenBank/DDBJ whole genome shotgun (WGS) entry which is preliminary data.</text>
</comment>
<dbReference type="Proteomes" id="UP001148786">
    <property type="component" value="Unassembled WGS sequence"/>
</dbReference>
<gene>
    <name evidence="2" type="ORF">NLJ89_g11128</name>
</gene>
<dbReference type="PANTHER" id="PTHR42695:SF5">
    <property type="entry name" value="GLUTAMINE AMIDOTRANSFERASE YLR126C-RELATED"/>
    <property type="match status" value="1"/>
</dbReference>
<keyword evidence="3" id="KW-1185">Reference proteome</keyword>
<dbReference type="EMBL" id="JANKHO010002354">
    <property type="protein sequence ID" value="KAJ3492957.1"/>
    <property type="molecule type" value="Genomic_DNA"/>
</dbReference>
<name>A0A9W8MPM8_9AGAR</name>
<feature type="domain" description="Glutamine amidotransferase" evidence="1">
    <location>
        <begin position="57"/>
        <end position="123"/>
    </location>
</feature>
<organism evidence="2 3">
    <name type="scientific">Agrocybe chaxingu</name>
    <dbReference type="NCBI Taxonomy" id="84603"/>
    <lineage>
        <taxon>Eukaryota</taxon>
        <taxon>Fungi</taxon>
        <taxon>Dikarya</taxon>
        <taxon>Basidiomycota</taxon>
        <taxon>Agaricomycotina</taxon>
        <taxon>Agaricomycetes</taxon>
        <taxon>Agaricomycetidae</taxon>
        <taxon>Agaricales</taxon>
        <taxon>Agaricineae</taxon>
        <taxon>Strophariaceae</taxon>
        <taxon>Agrocybe</taxon>
    </lineage>
</organism>
<reference evidence="2" key="1">
    <citation type="submission" date="2022-07" db="EMBL/GenBank/DDBJ databases">
        <title>Genome Sequence of Agrocybe chaxingu.</title>
        <authorList>
            <person name="Buettner E."/>
        </authorList>
    </citation>
    <scope>NUCLEOTIDE SEQUENCE</scope>
    <source>
        <strain evidence="2">MP-N11</strain>
    </source>
</reference>
<sequence>MPSVKIALLLCGNLSGKPYARHGGYYDIYLRFLHESLPKGSQFVLDPYDVVHAMEYPSENDIYDCIMLTGSAASAYENIEWVNKLVAYVARVAESKPKTKIIGICFGHQIIARALGGECVPNGGHWECGPTPIQLTELGKQLFGAADTLNFGPIPFLWTSRPLYYALQPYPA</sequence>
<evidence type="ECO:0000313" key="2">
    <source>
        <dbReference type="EMBL" id="KAJ3492957.1"/>
    </source>
</evidence>
<evidence type="ECO:0000313" key="3">
    <source>
        <dbReference type="Proteomes" id="UP001148786"/>
    </source>
</evidence>
<dbReference type="InterPro" id="IPR029062">
    <property type="entry name" value="Class_I_gatase-like"/>
</dbReference>
<protein>
    <recommendedName>
        <fullName evidence="1">Glutamine amidotransferase domain-containing protein</fullName>
    </recommendedName>
</protein>
<dbReference type="InterPro" id="IPR017926">
    <property type="entry name" value="GATASE"/>
</dbReference>
<proteinExistence type="predicted"/>
<accession>A0A9W8MPM8</accession>
<dbReference type="PANTHER" id="PTHR42695">
    <property type="entry name" value="GLUTAMINE AMIDOTRANSFERASE YLR126C-RELATED"/>
    <property type="match status" value="1"/>
</dbReference>
<dbReference type="GO" id="GO:0005829">
    <property type="term" value="C:cytosol"/>
    <property type="evidence" value="ECO:0007669"/>
    <property type="project" value="TreeGrafter"/>
</dbReference>
<dbReference type="AlphaFoldDB" id="A0A9W8MPM8"/>
<dbReference type="Gene3D" id="3.40.50.880">
    <property type="match status" value="1"/>
</dbReference>
<dbReference type="Pfam" id="PF00117">
    <property type="entry name" value="GATase"/>
    <property type="match status" value="1"/>
</dbReference>